<dbReference type="eggNOG" id="COG2208">
    <property type="taxonomic scope" value="Bacteria"/>
</dbReference>
<dbReference type="KEGG" id="dae:Dtox_0924"/>
<dbReference type="GO" id="GO:0005886">
    <property type="term" value="C:plasma membrane"/>
    <property type="evidence" value="ECO:0007669"/>
    <property type="project" value="UniProtKB-SubCell"/>
</dbReference>
<feature type="transmembrane region" description="Helical" evidence="8">
    <location>
        <begin position="14"/>
        <end position="34"/>
    </location>
</feature>
<evidence type="ECO:0000259" key="9">
    <source>
        <dbReference type="PROSITE" id="PS50885"/>
    </source>
</evidence>
<evidence type="ECO:0000259" key="10">
    <source>
        <dbReference type="PROSITE" id="PS51746"/>
    </source>
</evidence>
<dbReference type="HOGENOM" id="CLU_020306_1_0_9"/>
<dbReference type="Gene3D" id="3.60.40.10">
    <property type="entry name" value="PPM-type phosphatase domain"/>
    <property type="match status" value="1"/>
</dbReference>
<dbReference type="Pfam" id="PF07228">
    <property type="entry name" value="SpoIIE"/>
    <property type="match status" value="1"/>
</dbReference>
<evidence type="ECO:0000256" key="8">
    <source>
        <dbReference type="SAM" id="Phobius"/>
    </source>
</evidence>
<proteinExistence type="predicted"/>
<dbReference type="OrthoDB" id="9763484at2"/>
<evidence type="ECO:0000256" key="5">
    <source>
        <dbReference type="ARBA" id="ARBA00022989"/>
    </source>
</evidence>
<dbReference type="SUPFAM" id="SSF81606">
    <property type="entry name" value="PP2C-like"/>
    <property type="match status" value="1"/>
</dbReference>
<dbReference type="InterPro" id="IPR036457">
    <property type="entry name" value="PPM-type-like_dom_sf"/>
</dbReference>
<sequence length="705" mass="78553">MNQLVLKFGIRNKLLLLVLGISLVSLLIFAYISYDAMKKLGNYAVESSAKLGTSAANDSQNALEKQTGEYILRVAKDQADISDKMLQHVKDNINEMAEYAAALWNNPNAFVSNPPLSLIDAGTRVRVPYYLEVPGAIDPAAMKKELGLLGNMKYIFSPILSNNLNISVVSIGTPSGITVLFSNSPPFDNKGFDPRVRPWYQKAMKQKDVIWTEPYEDAFGGGLMVTCAKACYTKKGQFVGVVSADVTLNALKEQIINTQIGNMGYALLMDEKGEFIVSPETGLEHEKWNTSLINTVIERKTGVELNSFGYENKYVAYAPVSSTNWILAVIMPQNEIIKPIVETKHKIAASTRKSNEYITDSIKSVLTRFAVMLVIMLSIIIFLAVRLSDKMVKPLLALSNGVKIVGGGNLEYNLAVHTKDEIEDLAAAFNKMTFDLNTYIKNLEETTAEKERIESELKIAHAIQNSMLPRIFPPFPERKEINIFASMEPAKEVGGDFYDFFFIDQHKLCFVIADVSGKGVPAALFMVITKTLIKNHALLGLPADEIMTVVNDMLCEDNDENMFVTAFLAILDVHTGSLTFANAGHNYPLLCRNGGEYDWLTSKKSFVLGGLENIEYQLNELVLDQGDKLFIYTDGITEAMDDEERLYSEMRLQKTVNRLKDFAEAELVEGIKKDIREHVKGMSQSDDITMLVLRYNGCENNATVL</sequence>
<evidence type="ECO:0000256" key="6">
    <source>
        <dbReference type="ARBA" id="ARBA00023136"/>
    </source>
</evidence>
<protein>
    <submittedName>
        <fullName evidence="11">Protein serine/threonine phosphatase</fullName>
    </submittedName>
</protein>
<evidence type="ECO:0000256" key="1">
    <source>
        <dbReference type="ARBA" id="ARBA00004651"/>
    </source>
</evidence>
<dbReference type="GO" id="GO:0007165">
    <property type="term" value="P:signal transduction"/>
    <property type="evidence" value="ECO:0007669"/>
    <property type="project" value="InterPro"/>
</dbReference>
<keyword evidence="4" id="KW-0378">Hydrolase</keyword>
<dbReference type="SMART" id="SM00304">
    <property type="entry name" value="HAMP"/>
    <property type="match status" value="1"/>
</dbReference>
<name>C8W350_DESAS</name>
<evidence type="ECO:0000256" key="2">
    <source>
        <dbReference type="ARBA" id="ARBA00022475"/>
    </source>
</evidence>
<dbReference type="Pfam" id="PF02743">
    <property type="entry name" value="dCache_1"/>
    <property type="match status" value="1"/>
</dbReference>
<feature type="coiled-coil region" evidence="7">
    <location>
        <begin position="436"/>
        <end position="463"/>
    </location>
</feature>
<dbReference type="GO" id="GO:0016791">
    <property type="term" value="F:phosphatase activity"/>
    <property type="evidence" value="ECO:0007669"/>
    <property type="project" value="TreeGrafter"/>
</dbReference>
<dbReference type="EMBL" id="CP001720">
    <property type="protein sequence ID" value="ACV61817.1"/>
    <property type="molecule type" value="Genomic_DNA"/>
</dbReference>
<evidence type="ECO:0000256" key="4">
    <source>
        <dbReference type="ARBA" id="ARBA00022801"/>
    </source>
</evidence>
<accession>C8W350</accession>
<keyword evidence="3 8" id="KW-0812">Transmembrane</keyword>
<keyword evidence="12" id="KW-1185">Reference proteome</keyword>
<comment type="subcellular location">
    <subcellularLocation>
        <location evidence="1">Cell membrane</location>
        <topology evidence="1">Multi-pass membrane protein</topology>
    </subcellularLocation>
</comment>
<feature type="domain" description="HAMP" evidence="9">
    <location>
        <begin position="389"/>
        <end position="441"/>
    </location>
</feature>
<keyword evidence="5 8" id="KW-1133">Transmembrane helix</keyword>
<feature type="transmembrane region" description="Helical" evidence="8">
    <location>
        <begin position="365"/>
        <end position="385"/>
    </location>
</feature>
<dbReference type="CDD" id="cd12912">
    <property type="entry name" value="PDC2_MCP_like"/>
    <property type="match status" value="1"/>
</dbReference>
<keyword evidence="2" id="KW-1003">Cell membrane</keyword>
<dbReference type="SMART" id="SM00331">
    <property type="entry name" value="PP2C_SIG"/>
    <property type="match status" value="1"/>
</dbReference>
<reference evidence="11 12" key="1">
    <citation type="journal article" date="2009" name="Stand. Genomic Sci.">
        <title>Complete genome sequence of Desulfotomaculum acetoxidans type strain (5575).</title>
        <authorList>
            <person name="Spring S."/>
            <person name="Lapidus A."/>
            <person name="Schroder M."/>
            <person name="Gleim D."/>
            <person name="Sims D."/>
            <person name="Meincke L."/>
            <person name="Glavina Del Rio T."/>
            <person name="Tice H."/>
            <person name="Copeland A."/>
            <person name="Cheng J.F."/>
            <person name="Lucas S."/>
            <person name="Chen F."/>
            <person name="Nolan M."/>
            <person name="Bruce D."/>
            <person name="Goodwin L."/>
            <person name="Pitluck S."/>
            <person name="Ivanova N."/>
            <person name="Mavromatis K."/>
            <person name="Mikhailova N."/>
            <person name="Pati A."/>
            <person name="Chen A."/>
            <person name="Palaniappan K."/>
            <person name="Land M."/>
            <person name="Hauser L."/>
            <person name="Chang Y.J."/>
            <person name="Jeffries C.D."/>
            <person name="Chain P."/>
            <person name="Saunders E."/>
            <person name="Brettin T."/>
            <person name="Detter J.C."/>
            <person name="Goker M."/>
            <person name="Bristow J."/>
            <person name="Eisen J.A."/>
            <person name="Markowitz V."/>
            <person name="Hugenholtz P."/>
            <person name="Kyrpides N.C."/>
            <person name="Klenk H.P."/>
            <person name="Han C."/>
        </authorList>
    </citation>
    <scope>NUCLEOTIDE SEQUENCE [LARGE SCALE GENOMIC DNA]</scope>
    <source>
        <strain evidence="12">ATCC 49208 / DSM 771 / VKM B-1644</strain>
    </source>
</reference>
<dbReference type="InterPro" id="IPR029151">
    <property type="entry name" value="Sensor-like_sf"/>
</dbReference>
<evidence type="ECO:0000256" key="7">
    <source>
        <dbReference type="SAM" id="Coils"/>
    </source>
</evidence>
<dbReference type="RefSeq" id="WP_015756532.1">
    <property type="nucleotide sequence ID" value="NC_013216.1"/>
</dbReference>
<dbReference type="CDD" id="cd18773">
    <property type="entry name" value="PDC1_HK_sensor"/>
    <property type="match status" value="1"/>
</dbReference>
<dbReference type="SUPFAM" id="SSF158472">
    <property type="entry name" value="HAMP domain-like"/>
    <property type="match status" value="1"/>
</dbReference>
<dbReference type="InterPro" id="IPR003660">
    <property type="entry name" value="HAMP_dom"/>
</dbReference>
<evidence type="ECO:0000256" key="3">
    <source>
        <dbReference type="ARBA" id="ARBA00022692"/>
    </source>
</evidence>
<dbReference type="CDD" id="cd06225">
    <property type="entry name" value="HAMP"/>
    <property type="match status" value="1"/>
</dbReference>
<dbReference type="STRING" id="485916.Dtox_0924"/>
<keyword evidence="6 8" id="KW-0472">Membrane</keyword>
<evidence type="ECO:0000313" key="12">
    <source>
        <dbReference type="Proteomes" id="UP000002217"/>
    </source>
</evidence>
<dbReference type="InterPro" id="IPR052016">
    <property type="entry name" value="Bact_Sigma-Reg"/>
</dbReference>
<dbReference type="PROSITE" id="PS50885">
    <property type="entry name" value="HAMP"/>
    <property type="match status" value="1"/>
</dbReference>
<dbReference type="PROSITE" id="PS51746">
    <property type="entry name" value="PPM_2"/>
    <property type="match status" value="1"/>
</dbReference>
<dbReference type="Proteomes" id="UP000002217">
    <property type="component" value="Chromosome"/>
</dbReference>
<organism evidence="11 12">
    <name type="scientific">Desulfofarcimen acetoxidans (strain ATCC 49208 / DSM 771 / KCTC 5769 / VKM B-1644 / 5575)</name>
    <name type="common">Desulfotomaculum acetoxidans</name>
    <dbReference type="NCBI Taxonomy" id="485916"/>
    <lineage>
        <taxon>Bacteria</taxon>
        <taxon>Bacillati</taxon>
        <taxon>Bacillota</taxon>
        <taxon>Clostridia</taxon>
        <taxon>Eubacteriales</taxon>
        <taxon>Peptococcaceae</taxon>
        <taxon>Desulfofarcimen</taxon>
    </lineage>
</organism>
<keyword evidence="7" id="KW-0175">Coiled coil</keyword>
<dbReference type="Gene3D" id="3.30.450.20">
    <property type="entry name" value="PAS domain"/>
    <property type="match status" value="2"/>
</dbReference>
<dbReference type="PANTHER" id="PTHR43156">
    <property type="entry name" value="STAGE II SPORULATION PROTEIN E-RELATED"/>
    <property type="match status" value="1"/>
</dbReference>
<dbReference type="SUPFAM" id="SSF103190">
    <property type="entry name" value="Sensory domain-like"/>
    <property type="match status" value="1"/>
</dbReference>
<evidence type="ECO:0000313" key="11">
    <source>
        <dbReference type="EMBL" id="ACV61817.1"/>
    </source>
</evidence>
<gene>
    <name evidence="11" type="ordered locus">Dtox_0924</name>
</gene>
<dbReference type="AlphaFoldDB" id="C8W350"/>
<dbReference type="InterPro" id="IPR033479">
    <property type="entry name" value="dCache_1"/>
</dbReference>
<dbReference type="InterPro" id="IPR001932">
    <property type="entry name" value="PPM-type_phosphatase-like_dom"/>
</dbReference>
<feature type="domain" description="PPM-type phosphatase" evidence="10">
    <location>
        <begin position="481"/>
        <end position="695"/>
    </location>
</feature>
<dbReference type="PANTHER" id="PTHR43156:SF2">
    <property type="entry name" value="STAGE II SPORULATION PROTEIN E"/>
    <property type="match status" value="1"/>
</dbReference>
<dbReference type="Pfam" id="PF00672">
    <property type="entry name" value="HAMP"/>
    <property type="match status" value="1"/>
</dbReference>
<dbReference type="Gene3D" id="6.10.340.10">
    <property type="match status" value="1"/>
</dbReference>
<dbReference type="eggNOG" id="COG2770">
    <property type="taxonomic scope" value="Bacteria"/>
</dbReference>